<accession>A0A212J901</accession>
<gene>
    <name evidence="1" type="ORF">KL86DYS2_10996</name>
</gene>
<protein>
    <submittedName>
        <fullName evidence="1">Uncharacterized protein</fullName>
    </submittedName>
</protein>
<sequence>MAYLTQVIQLLTETYYVCFLSTILISDYKYLFVSINKDCDAT</sequence>
<name>A0A212J901_9BACT</name>
<dbReference type="AlphaFoldDB" id="A0A212J901"/>
<dbReference type="EMBL" id="FLUL01000001">
    <property type="protein sequence ID" value="SBV95910.1"/>
    <property type="molecule type" value="Genomic_DNA"/>
</dbReference>
<reference evidence="1" key="1">
    <citation type="submission" date="2016-04" db="EMBL/GenBank/DDBJ databases">
        <authorList>
            <person name="Evans L.H."/>
            <person name="Alamgir A."/>
            <person name="Owens N."/>
            <person name="Weber N.D."/>
            <person name="Virtaneva K."/>
            <person name="Barbian K."/>
            <person name="Babar A."/>
            <person name="Rosenke K."/>
        </authorList>
    </citation>
    <scope>NUCLEOTIDE SEQUENCE</scope>
    <source>
        <strain evidence="1">86-2</strain>
    </source>
</reference>
<evidence type="ECO:0000313" key="1">
    <source>
        <dbReference type="EMBL" id="SBV95910.1"/>
    </source>
</evidence>
<proteinExistence type="predicted"/>
<organism evidence="1">
    <name type="scientific">uncultured Dysgonomonas sp</name>
    <dbReference type="NCBI Taxonomy" id="206096"/>
    <lineage>
        <taxon>Bacteria</taxon>
        <taxon>Pseudomonadati</taxon>
        <taxon>Bacteroidota</taxon>
        <taxon>Bacteroidia</taxon>
        <taxon>Bacteroidales</taxon>
        <taxon>Dysgonomonadaceae</taxon>
        <taxon>Dysgonomonas</taxon>
        <taxon>environmental samples</taxon>
    </lineage>
</organism>